<dbReference type="AlphaFoldDB" id="A0A453RJG8"/>
<feature type="region of interest" description="Disordered" evidence="7">
    <location>
        <begin position="72"/>
        <end position="164"/>
    </location>
</feature>
<dbReference type="InterPro" id="IPR050652">
    <property type="entry name" value="AN1_A20_ZnFinger"/>
</dbReference>
<dbReference type="STRING" id="200361.A0A453RJG8"/>
<dbReference type="PROSITE" id="PS51036">
    <property type="entry name" value="ZF_A20"/>
    <property type="match status" value="1"/>
</dbReference>
<dbReference type="EnsemblPlants" id="AET7Gv20601800.1">
    <property type="protein sequence ID" value="AET7Gv20601800.1"/>
    <property type="gene ID" value="AET7Gv20601800"/>
</dbReference>
<evidence type="ECO:0008006" key="12">
    <source>
        <dbReference type="Google" id="ProtNLM"/>
    </source>
</evidence>
<evidence type="ECO:0000256" key="7">
    <source>
        <dbReference type="SAM" id="MobiDB-lite"/>
    </source>
</evidence>
<dbReference type="PANTHER" id="PTHR10634:SF75">
    <property type="entry name" value="ZINC FINGER A20 AND AN1 DOMAIN-CONTAINING STRESS-ASSOCIATED PROTEIN 11"/>
    <property type="match status" value="1"/>
</dbReference>
<dbReference type="SMART" id="SM00154">
    <property type="entry name" value="ZnF_AN1"/>
    <property type="match status" value="1"/>
</dbReference>
<dbReference type="SUPFAM" id="SSF118310">
    <property type="entry name" value="AN1-like Zinc finger"/>
    <property type="match status" value="1"/>
</dbReference>
<dbReference type="Pfam" id="PF01754">
    <property type="entry name" value="zf-A20"/>
    <property type="match status" value="1"/>
</dbReference>
<feature type="domain" description="AN1-type" evidence="9">
    <location>
        <begin position="281"/>
        <end position="327"/>
    </location>
</feature>
<dbReference type="GO" id="GO:0003677">
    <property type="term" value="F:DNA binding"/>
    <property type="evidence" value="ECO:0007669"/>
    <property type="project" value="InterPro"/>
</dbReference>
<organism evidence="10 11">
    <name type="scientific">Aegilops tauschii subsp. strangulata</name>
    <name type="common">Goatgrass</name>
    <dbReference type="NCBI Taxonomy" id="200361"/>
    <lineage>
        <taxon>Eukaryota</taxon>
        <taxon>Viridiplantae</taxon>
        <taxon>Streptophyta</taxon>
        <taxon>Embryophyta</taxon>
        <taxon>Tracheophyta</taxon>
        <taxon>Spermatophyta</taxon>
        <taxon>Magnoliopsida</taxon>
        <taxon>Liliopsida</taxon>
        <taxon>Poales</taxon>
        <taxon>Poaceae</taxon>
        <taxon>BOP clade</taxon>
        <taxon>Pooideae</taxon>
        <taxon>Triticodae</taxon>
        <taxon>Triticeae</taxon>
        <taxon>Triticinae</taxon>
        <taxon>Aegilops</taxon>
    </lineage>
</organism>
<evidence type="ECO:0000259" key="8">
    <source>
        <dbReference type="PROSITE" id="PS51036"/>
    </source>
</evidence>
<evidence type="ECO:0000256" key="3">
    <source>
        <dbReference type="ARBA" id="ARBA00022771"/>
    </source>
</evidence>
<dbReference type="Proteomes" id="UP000015105">
    <property type="component" value="Chromosome 7D"/>
</dbReference>
<dbReference type="PROSITE" id="PS51039">
    <property type="entry name" value="ZF_AN1"/>
    <property type="match status" value="1"/>
</dbReference>
<dbReference type="GO" id="GO:0008270">
    <property type="term" value="F:zinc ion binding"/>
    <property type="evidence" value="ECO:0007669"/>
    <property type="project" value="UniProtKB-KW"/>
</dbReference>
<reference evidence="10" key="3">
    <citation type="journal article" date="2017" name="Nature">
        <title>Genome sequence of the progenitor of the wheat D genome Aegilops tauschii.</title>
        <authorList>
            <person name="Luo M.C."/>
            <person name="Gu Y.Q."/>
            <person name="Puiu D."/>
            <person name="Wang H."/>
            <person name="Twardziok S.O."/>
            <person name="Deal K.R."/>
            <person name="Huo N."/>
            <person name="Zhu T."/>
            <person name="Wang L."/>
            <person name="Wang Y."/>
            <person name="McGuire P.E."/>
            <person name="Liu S."/>
            <person name="Long H."/>
            <person name="Ramasamy R.K."/>
            <person name="Rodriguez J.C."/>
            <person name="Van S.L."/>
            <person name="Yuan L."/>
            <person name="Wang Z."/>
            <person name="Xia Z."/>
            <person name="Xiao L."/>
            <person name="Anderson O.D."/>
            <person name="Ouyang S."/>
            <person name="Liang Y."/>
            <person name="Zimin A.V."/>
            <person name="Pertea G."/>
            <person name="Qi P."/>
            <person name="Bennetzen J.L."/>
            <person name="Dai X."/>
            <person name="Dawson M.W."/>
            <person name="Muller H.G."/>
            <person name="Kugler K."/>
            <person name="Rivarola-Duarte L."/>
            <person name="Spannagl M."/>
            <person name="Mayer K.F.X."/>
            <person name="Lu F.H."/>
            <person name="Bevan M.W."/>
            <person name="Leroy P."/>
            <person name="Li P."/>
            <person name="You F.M."/>
            <person name="Sun Q."/>
            <person name="Liu Z."/>
            <person name="Lyons E."/>
            <person name="Wicker T."/>
            <person name="Salzberg S.L."/>
            <person name="Devos K.M."/>
            <person name="Dvorak J."/>
        </authorList>
    </citation>
    <scope>NUCLEOTIDE SEQUENCE [LARGE SCALE GENOMIC DNA]</scope>
    <source>
        <strain evidence="10">cv. AL8/78</strain>
    </source>
</reference>
<dbReference type="Gramene" id="AET7Gv20601800.1">
    <property type="protein sequence ID" value="AET7Gv20601800.1"/>
    <property type="gene ID" value="AET7Gv20601800"/>
</dbReference>
<dbReference type="PANTHER" id="PTHR10634">
    <property type="entry name" value="AN1-TYPE ZINC FINGER PROTEIN"/>
    <property type="match status" value="1"/>
</dbReference>
<evidence type="ECO:0000259" key="9">
    <source>
        <dbReference type="PROSITE" id="PS51039"/>
    </source>
</evidence>
<evidence type="ECO:0000256" key="5">
    <source>
        <dbReference type="ARBA" id="ARBA00023016"/>
    </source>
</evidence>
<feature type="compositionally biased region" description="Pro residues" evidence="7">
    <location>
        <begin position="108"/>
        <end position="124"/>
    </location>
</feature>
<dbReference type="FunFam" id="1.20.5.4770:FF:000006">
    <property type="entry name" value="Zinc finger A20 and AN1 domain-containing stress-associated protein 1"/>
    <property type="match status" value="1"/>
</dbReference>
<dbReference type="InterPro" id="IPR000058">
    <property type="entry name" value="Znf_AN1"/>
</dbReference>
<protein>
    <recommendedName>
        <fullName evidence="12">AN1-type domain-containing protein</fullName>
    </recommendedName>
</protein>
<accession>A0A453RJG8</accession>
<keyword evidence="5" id="KW-0346">Stress response</keyword>
<proteinExistence type="predicted"/>
<dbReference type="FunFam" id="4.10.1110.10:FF:000001">
    <property type="entry name" value="Zinc finger AN1-type containing 6"/>
    <property type="match status" value="1"/>
</dbReference>
<dbReference type="SMART" id="SM00259">
    <property type="entry name" value="ZnF_A20"/>
    <property type="match status" value="1"/>
</dbReference>
<keyword evidence="4" id="KW-0862">Zinc</keyword>
<keyword evidence="2" id="KW-0479">Metal-binding</keyword>
<evidence type="ECO:0000256" key="4">
    <source>
        <dbReference type="ARBA" id="ARBA00022833"/>
    </source>
</evidence>
<feature type="compositionally biased region" description="Basic residues" evidence="7">
    <location>
        <begin position="80"/>
        <end position="98"/>
    </location>
</feature>
<dbReference type="GO" id="GO:0016567">
    <property type="term" value="P:protein ubiquitination"/>
    <property type="evidence" value="ECO:0007669"/>
    <property type="project" value="TreeGrafter"/>
</dbReference>
<reference evidence="10" key="4">
    <citation type="submission" date="2019-03" db="UniProtKB">
        <authorList>
            <consortium name="EnsemblPlants"/>
        </authorList>
    </citation>
    <scope>IDENTIFICATION</scope>
</reference>
<dbReference type="InterPro" id="IPR002653">
    <property type="entry name" value="Znf_A20"/>
</dbReference>
<keyword evidence="3 6" id="KW-0863">Zinc-finger</keyword>
<evidence type="ECO:0000256" key="2">
    <source>
        <dbReference type="ARBA" id="ARBA00022723"/>
    </source>
</evidence>
<evidence type="ECO:0000313" key="10">
    <source>
        <dbReference type="EnsemblPlants" id="AET7Gv20601800.1"/>
    </source>
</evidence>
<reference evidence="10" key="5">
    <citation type="journal article" date="2021" name="G3 (Bethesda)">
        <title>Aegilops tauschii genome assembly Aet v5.0 features greater sequence contiguity and improved annotation.</title>
        <authorList>
            <person name="Wang L."/>
            <person name="Zhu T."/>
            <person name="Rodriguez J.C."/>
            <person name="Deal K.R."/>
            <person name="Dubcovsky J."/>
            <person name="McGuire P.E."/>
            <person name="Lux T."/>
            <person name="Spannagl M."/>
            <person name="Mayer K.F.X."/>
            <person name="Baldrich P."/>
            <person name="Meyers B.C."/>
            <person name="Huo N."/>
            <person name="Gu Y.Q."/>
            <person name="Zhou H."/>
            <person name="Devos K.M."/>
            <person name="Bennetzen J.L."/>
            <person name="Unver T."/>
            <person name="Budak H."/>
            <person name="Gulick P.J."/>
            <person name="Galiba G."/>
            <person name="Kalapos B."/>
            <person name="Nelson D.R."/>
            <person name="Li P."/>
            <person name="You F.M."/>
            <person name="Luo M.C."/>
            <person name="Dvorak J."/>
        </authorList>
    </citation>
    <scope>NUCLEOTIDE SEQUENCE [LARGE SCALE GENOMIC DNA]</scope>
    <source>
        <strain evidence="10">cv. AL8/78</strain>
    </source>
</reference>
<evidence type="ECO:0000256" key="6">
    <source>
        <dbReference type="PROSITE-ProRule" id="PRU00449"/>
    </source>
</evidence>
<comment type="function">
    <text evidence="1">May be involved in environmental stress response.</text>
</comment>
<evidence type="ECO:0000256" key="1">
    <source>
        <dbReference type="ARBA" id="ARBA00003732"/>
    </source>
</evidence>
<reference evidence="11" key="1">
    <citation type="journal article" date="2014" name="Science">
        <title>Ancient hybridizations among the ancestral genomes of bread wheat.</title>
        <authorList>
            <consortium name="International Wheat Genome Sequencing Consortium,"/>
            <person name="Marcussen T."/>
            <person name="Sandve S.R."/>
            <person name="Heier L."/>
            <person name="Spannagl M."/>
            <person name="Pfeifer M."/>
            <person name="Jakobsen K.S."/>
            <person name="Wulff B.B."/>
            <person name="Steuernagel B."/>
            <person name="Mayer K.F."/>
            <person name="Olsen O.A."/>
        </authorList>
    </citation>
    <scope>NUCLEOTIDE SEQUENCE [LARGE SCALE GENOMIC DNA]</scope>
    <source>
        <strain evidence="11">cv. AL8/78</strain>
    </source>
</reference>
<evidence type="ECO:0000313" key="11">
    <source>
        <dbReference type="Proteomes" id="UP000015105"/>
    </source>
</evidence>
<dbReference type="SUPFAM" id="SSF57716">
    <property type="entry name" value="Glucocorticoid receptor-like (DNA-binding domain)"/>
    <property type="match status" value="1"/>
</dbReference>
<reference evidence="11" key="2">
    <citation type="journal article" date="2017" name="Nat. Plants">
        <title>The Aegilops tauschii genome reveals multiple impacts of transposons.</title>
        <authorList>
            <person name="Zhao G."/>
            <person name="Zou C."/>
            <person name="Li K."/>
            <person name="Wang K."/>
            <person name="Li T."/>
            <person name="Gao L."/>
            <person name="Zhang X."/>
            <person name="Wang H."/>
            <person name="Yang Z."/>
            <person name="Liu X."/>
            <person name="Jiang W."/>
            <person name="Mao L."/>
            <person name="Kong X."/>
            <person name="Jiao Y."/>
            <person name="Jia J."/>
        </authorList>
    </citation>
    <scope>NUCLEOTIDE SEQUENCE [LARGE SCALE GENOMIC DNA]</scope>
    <source>
        <strain evidence="11">cv. AL8/78</strain>
    </source>
</reference>
<feature type="compositionally biased region" description="Low complexity" evidence="7">
    <location>
        <begin position="125"/>
        <end position="141"/>
    </location>
</feature>
<name>A0A453RJG8_AEGTS</name>
<sequence length="346" mass="37015">SPCIIHTHHPSPFSSLPSLLRKKETSLPGSTAQAVKENSTCLTNATYAPRSFSSAPGATPPFHAAPTRPALEITTPLPRGHGHGHGRRRCRVRERVRRPSPPAIKTHPLPPSVPASPSPPPPHFPKASSRASTRSIPSPAHARPPRRSGHRAVQSSPSSRARDHLATFSRLVGVMAQRDKKVEEPTEVHLHAAEITLCANSCGFPGNPATKNLCQNCFLASSSSPSPSAASPPSPSSSPAAFPLFDKLRPAAVASPLLQAAPVYMAVDRPAAGPADPKASKSSVNRCHNCRKRVGLTGFRCRCGEMFCGAHRYSDRHDCSYDYKSAARDAIARENPVVRAAKIVRF</sequence>
<dbReference type="Gene3D" id="4.10.1110.10">
    <property type="entry name" value="AN1-like Zinc finger"/>
    <property type="match status" value="1"/>
</dbReference>
<dbReference type="Gene3D" id="1.20.5.4770">
    <property type="match status" value="1"/>
</dbReference>
<dbReference type="InterPro" id="IPR035896">
    <property type="entry name" value="AN1-like_Znf"/>
</dbReference>
<dbReference type="Pfam" id="PF01428">
    <property type="entry name" value="zf-AN1"/>
    <property type="match status" value="1"/>
</dbReference>
<feature type="domain" description="A20-type" evidence="8">
    <location>
        <begin position="192"/>
        <end position="226"/>
    </location>
</feature>
<dbReference type="GO" id="GO:0004842">
    <property type="term" value="F:ubiquitin-protein transferase activity"/>
    <property type="evidence" value="ECO:0007669"/>
    <property type="project" value="TreeGrafter"/>
</dbReference>
<keyword evidence="11" id="KW-1185">Reference proteome</keyword>